<accession>A0AAE3ZJS9</accession>
<keyword evidence="1" id="KW-1133">Transmembrane helix</keyword>
<organism evidence="3 4">
    <name type="scientific">Catenuloplanes niger</name>
    <dbReference type="NCBI Taxonomy" id="587534"/>
    <lineage>
        <taxon>Bacteria</taxon>
        <taxon>Bacillati</taxon>
        <taxon>Actinomycetota</taxon>
        <taxon>Actinomycetes</taxon>
        <taxon>Micromonosporales</taxon>
        <taxon>Micromonosporaceae</taxon>
        <taxon>Catenuloplanes</taxon>
    </lineage>
</organism>
<evidence type="ECO:0000256" key="1">
    <source>
        <dbReference type="SAM" id="Phobius"/>
    </source>
</evidence>
<dbReference type="Pfam" id="PF01882">
    <property type="entry name" value="DUF58"/>
    <property type="match status" value="1"/>
</dbReference>
<sequence>MRATLRGLGLTAGAGVLLAAGLRFGYPELAVLGGAGLLAVLWAVLFVAWRPRLSLSRVADPDRVPRGEPSTMVLTLRNAARRRSATLTAADSCAGRPVEVPPLRLRAGRDTTVTYPVPTHRRGRIPVGPLRVTRADPLGLVRLAQAHGDTVTVWVHPRILPLSAVPAGVTRSLDGRSDRVPQGSITFDTLREYVIGDDLRRVHWRSTAKMGELMVREQLDTSLPRLVVLLDDRAGSHTPLADGQSASFEAACEAAASIVAAAAREDLPVTMHLVSGAEEAGLSHLDTLTAAELHPADGETFRTATTRLRQQRLGDTLIFVTGPGGRDDLGQLGTVRQAYPVLVAALLGVRGEHPSGPGAGLLVINAEDGDAFAAEWNGASGW</sequence>
<dbReference type="PANTHER" id="PTHR34351:SF1">
    <property type="entry name" value="SLR1927 PROTEIN"/>
    <property type="match status" value="1"/>
</dbReference>
<reference evidence="3 4" key="1">
    <citation type="submission" date="2023-07" db="EMBL/GenBank/DDBJ databases">
        <title>Sequencing the genomes of 1000 actinobacteria strains.</title>
        <authorList>
            <person name="Klenk H.-P."/>
        </authorList>
    </citation>
    <scope>NUCLEOTIDE SEQUENCE [LARGE SCALE GENOMIC DNA]</scope>
    <source>
        <strain evidence="3 4">DSM 44711</strain>
    </source>
</reference>
<evidence type="ECO:0000313" key="4">
    <source>
        <dbReference type="Proteomes" id="UP001183629"/>
    </source>
</evidence>
<feature type="domain" description="DUF58" evidence="2">
    <location>
        <begin position="190"/>
        <end position="269"/>
    </location>
</feature>
<comment type="caution">
    <text evidence="3">The sequence shown here is derived from an EMBL/GenBank/DDBJ whole genome shotgun (WGS) entry which is preliminary data.</text>
</comment>
<proteinExistence type="predicted"/>
<evidence type="ECO:0000313" key="3">
    <source>
        <dbReference type="EMBL" id="MDR7321198.1"/>
    </source>
</evidence>
<evidence type="ECO:0000259" key="2">
    <source>
        <dbReference type="Pfam" id="PF01882"/>
    </source>
</evidence>
<keyword evidence="1" id="KW-0472">Membrane</keyword>
<name>A0AAE3ZJS9_9ACTN</name>
<keyword evidence="4" id="KW-1185">Reference proteome</keyword>
<protein>
    <submittedName>
        <fullName evidence="3">Uncharacterized protein (DUF58 family)</fullName>
    </submittedName>
</protein>
<gene>
    <name evidence="3" type="ORF">J2S44_001448</name>
</gene>
<dbReference type="PANTHER" id="PTHR34351">
    <property type="entry name" value="SLR1927 PROTEIN-RELATED"/>
    <property type="match status" value="1"/>
</dbReference>
<dbReference type="Proteomes" id="UP001183629">
    <property type="component" value="Unassembled WGS sequence"/>
</dbReference>
<dbReference type="AlphaFoldDB" id="A0AAE3ZJS9"/>
<feature type="transmembrane region" description="Helical" evidence="1">
    <location>
        <begin position="29"/>
        <end position="49"/>
    </location>
</feature>
<dbReference type="InterPro" id="IPR002881">
    <property type="entry name" value="DUF58"/>
</dbReference>
<dbReference type="RefSeq" id="WP_310410041.1">
    <property type="nucleotide sequence ID" value="NZ_JAVDYC010000001.1"/>
</dbReference>
<dbReference type="EMBL" id="JAVDYC010000001">
    <property type="protein sequence ID" value="MDR7321198.1"/>
    <property type="molecule type" value="Genomic_DNA"/>
</dbReference>
<keyword evidence="1" id="KW-0812">Transmembrane</keyword>